<gene>
    <name evidence="2" type="ORF">CWD94_04010</name>
</gene>
<evidence type="ECO:0000313" key="3">
    <source>
        <dbReference type="Proteomes" id="UP000232101"/>
    </source>
</evidence>
<evidence type="ECO:0000259" key="1">
    <source>
        <dbReference type="Pfam" id="PF06114"/>
    </source>
</evidence>
<comment type="caution">
    <text evidence="2">The sequence shown here is derived from an EMBL/GenBank/DDBJ whole genome shotgun (WGS) entry which is preliminary data.</text>
</comment>
<accession>A0A2M9Q9W9</accession>
<dbReference type="InterPro" id="IPR052345">
    <property type="entry name" value="Rad_response_metalloprotease"/>
</dbReference>
<name>A0A2M9Q9W9_9BACI</name>
<dbReference type="AlphaFoldDB" id="A0A2M9Q9W9"/>
<dbReference type="RefSeq" id="WP_100542149.1">
    <property type="nucleotide sequence ID" value="NZ_PHQY01000322.1"/>
</dbReference>
<evidence type="ECO:0000313" key="2">
    <source>
        <dbReference type="EMBL" id="PJO44860.1"/>
    </source>
</evidence>
<dbReference type="Pfam" id="PF06114">
    <property type="entry name" value="Peptidase_M78"/>
    <property type="match status" value="1"/>
</dbReference>
<protein>
    <recommendedName>
        <fullName evidence="1">IrrE N-terminal-like domain-containing protein</fullName>
    </recommendedName>
</protein>
<dbReference type="Proteomes" id="UP000232101">
    <property type="component" value="Unassembled WGS sequence"/>
</dbReference>
<reference evidence="2 3" key="1">
    <citation type="submission" date="2017-11" db="EMBL/GenBank/DDBJ databases">
        <title>Bacterial isolate from king chilli rhizosphere.</title>
        <authorList>
            <person name="Takhelmayum P."/>
            <person name="Sarangthem I."/>
        </authorList>
    </citation>
    <scope>NUCLEOTIDE SEQUENCE [LARGE SCALE GENOMIC DNA]</scope>
    <source>
        <strain evidence="3">t26</strain>
    </source>
</reference>
<sequence>MEQLLQEVERLAKDYYLKYISEETSLIIADILEDIVIQQAIEVIYLKLPKLDEESRSLNGMFLKHINPKVQPKIVINQLDNARTQNFTLAHEWFHYILESEDLKKYDIRIESNEVLERAGDYFAATILMNKDAFNLYFEIIKSQVIEKKIFKLADIFKVPYLSVVRRIKELGLWDISAYEEMTEEQLMNLRVSVMHDSLLDMPPKRKEFEQFQEKLITREAEGTLSSQEVAKILANINPDLAEEYYEKSIENQDINALWDELED</sequence>
<dbReference type="Gene3D" id="1.10.10.2910">
    <property type="match status" value="1"/>
</dbReference>
<proteinExistence type="predicted"/>
<organism evidence="2 3">
    <name type="scientific">Lysinibacillus xylanilyticus</name>
    <dbReference type="NCBI Taxonomy" id="582475"/>
    <lineage>
        <taxon>Bacteria</taxon>
        <taxon>Bacillati</taxon>
        <taxon>Bacillota</taxon>
        <taxon>Bacilli</taxon>
        <taxon>Bacillales</taxon>
        <taxon>Bacillaceae</taxon>
        <taxon>Lysinibacillus</taxon>
    </lineage>
</organism>
<dbReference type="PANTHER" id="PTHR43236">
    <property type="entry name" value="ANTITOXIN HIGA1"/>
    <property type="match status" value="1"/>
</dbReference>
<dbReference type="InterPro" id="IPR010359">
    <property type="entry name" value="IrrE_HExxH"/>
</dbReference>
<dbReference type="EMBL" id="PHQY01000322">
    <property type="protein sequence ID" value="PJO44860.1"/>
    <property type="molecule type" value="Genomic_DNA"/>
</dbReference>
<feature type="domain" description="IrrE N-terminal-like" evidence="1">
    <location>
        <begin position="40"/>
        <end position="169"/>
    </location>
</feature>
<dbReference type="PANTHER" id="PTHR43236:SF2">
    <property type="entry name" value="BLL0069 PROTEIN"/>
    <property type="match status" value="1"/>
</dbReference>